<gene>
    <name evidence="3" type="ORF">E0F88_32065</name>
</gene>
<feature type="domain" description="Polyvalent protein metallopeptidase" evidence="2">
    <location>
        <begin position="173"/>
        <end position="284"/>
    </location>
</feature>
<reference evidence="3 4" key="1">
    <citation type="submission" date="2019-03" db="EMBL/GenBank/DDBJ databases">
        <title>Dyadobacter AR-3-6 sp. nov., isolated from arctic soil.</title>
        <authorList>
            <person name="Chaudhary D.K."/>
        </authorList>
    </citation>
    <scope>NUCLEOTIDE SEQUENCE [LARGE SCALE GENOMIC DNA]</scope>
    <source>
        <strain evidence="3 4">AR-3-6</strain>
    </source>
</reference>
<organism evidence="3 4">
    <name type="scientific">Dyadobacter psychrotolerans</name>
    <dbReference type="NCBI Taxonomy" id="2541721"/>
    <lineage>
        <taxon>Bacteria</taxon>
        <taxon>Pseudomonadati</taxon>
        <taxon>Bacteroidota</taxon>
        <taxon>Cytophagia</taxon>
        <taxon>Cytophagales</taxon>
        <taxon>Spirosomataceae</taxon>
        <taxon>Dyadobacter</taxon>
    </lineage>
</organism>
<dbReference type="InterPro" id="IPR041459">
    <property type="entry name" value="MPTase-PolyVal"/>
</dbReference>
<dbReference type="OrthoDB" id="9792687at2"/>
<dbReference type="RefSeq" id="WP_131962641.1">
    <property type="nucleotide sequence ID" value="NZ_SMFL01000024.1"/>
</dbReference>
<dbReference type="Proteomes" id="UP000294850">
    <property type="component" value="Unassembled WGS sequence"/>
</dbReference>
<dbReference type="Pfam" id="PF08401">
    <property type="entry name" value="ArdcN"/>
    <property type="match status" value="1"/>
</dbReference>
<name>A0A4R5D7M5_9BACT</name>
<sequence>MKKQQKFDVYDFVTNLICKKLEEGVAPWRRTWGNKATYKTNYAGPQNYITKKPYNGVNYVLLSCTPYDSPYFLTFKQVGECNGFVKQGEKALPVVYWNINEKEVKDPKSGETEKKKYGFMKMYYVFNLDQTTIEQPNTLSSISYEDNQAYNNIETCESIISQMQNPPKLESKDRSKAYYSPMMDLVNMPSLSDFDSPEEYYATYYHELIHSTGHEKRLNRKEMNQISKFSSEEYSKEELTAEMGAAYLCTISGIENVTIDNATAYLKGWLEKLKSDTKFLFEASGKAKSAAKYILNEN</sequence>
<comment type="caution">
    <text evidence="3">The sequence shown here is derived from an EMBL/GenBank/DDBJ whole genome shotgun (WGS) entry which is preliminary data.</text>
</comment>
<keyword evidence="4" id="KW-1185">Reference proteome</keyword>
<protein>
    <submittedName>
        <fullName evidence="3">DUF1738 domain-containing protein</fullName>
    </submittedName>
</protein>
<evidence type="ECO:0000313" key="4">
    <source>
        <dbReference type="Proteomes" id="UP000294850"/>
    </source>
</evidence>
<evidence type="ECO:0000259" key="1">
    <source>
        <dbReference type="Pfam" id="PF08401"/>
    </source>
</evidence>
<proteinExistence type="predicted"/>
<accession>A0A4R5D7M5</accession>
<dbReference type="InterPro" id="IPR013610">
    <property type="entry name" value="ArdC_N"/>
</dbReference>
<dbReference type="PIRSF" id="PIRSF037112">
    <property type="entry name" value="Antirestriction_ArdC"/>
    <property type="match status" value="1"/>
</dbReference>
<evidence type="ECO:0000313" key="3">
    <source>
        <dbReference type="EMBL" id="TDE08667.1"/>
    </source>
</evidence>
<dbReference type="EMBL" id="SMFL01000024">
    <property type="protein sequence ID" value="TDE08667.1"/>
    <property type="molecule type" value="Genomic_DNA"/>
</dbReference>
<evidence type="ECO:0000259" key="2">
    <source>
        <dbReference type="Pfam" id="PF18818"/>
    </source>
</evidence>
<dbReference type="Pfam" id="PF18818">
    <property type="entry name" value="MPTase-PolyVal"/>
    <property type="match status" value="1"/>
</dbReference>
<feature type="domain" description="N-terminal" evidence="1">
    <location>
        <begin position="8"/>
        <end position="126"/>
    </location>
</feature>
<dbReference type="AlphaFoldDB" id="A0A4R5D7M5"/>
<dbReference type="GO" id="GO:0003697">
    <property type="term" value="F:single-stranded DNA binding"/>
    <property type="evidence" value="ECO:0007669"/>
    <property type="project" value="InterPro"/>
</dbReference>
<dbReference type="InterPro" id="IPR017113">
    <property type="entry name" value="Antirestriction_ArdC"/>
</dbReference>